<comment type="caution">
    <text evidence="2">The sequence shown here is derived from an EMBL/GenBank/DDBJ whole genome shotgun (WGS) entry which is preliminary data.</text>
</comment>
<dbReference type="Proteomes" id="UP000179024">
    <property type="component" value="Unassembled WGS sequence"/>
</dbReference>
<evidence type="ECO:0000313" key="3">
    <source>
        <dbReference type="Proteomes" id="UP000179024"/>
    </source>
</evidence>
<dbReference type="Pfam" id="PF05137">
    <property type="entry name" value="PilN"/>
    <property type="match status" value="1"/>
</dbReference>
<name>A0A1F7I8V5_9BACT</name>
<organism evidence="2 3">
    <name type="scientific">Candidatus Roizmanbacteria bacterium RIFCSPHIGHO2_12_FULL_44_10</name>
    <dbReference type="NCBI Taxonomy" id="1802054"/>
    <lineage>
        <taxon>Bacteria</taxon>
        <taxon>Candidatus Roizmaniibacteriota</taxon>
    </lineage>
</organism>
<dbReference type="EMBL" id="MGAE01000013">
    <property type="protein sequence ID" value="OGK39808.1"/>
    <property type="molecule type" value="Genomic_DNA"/>
</dbReference>
<evidence type="ECO:0000256" key="1">
    <source>
        <dbReference type="SAM" id="Phobius"/>
    </source>
</evidence>
<evidence type="ECO:0008006" key="4">
    <source>
        <dbReference type="Google" id="ProtNLM"/>
    </source>
</evidence>
<sequence length="181" mass="21021">MSDQTINLLPKREKRVTDKLLYFLLHYFRYVIVVTQIVVIGVFFYRFSEDQKIIDQKESFKQKQQILNITLPLVEEAEAVQRKTLQIDELLSNQDTFIERFDYVISVVPQDIVLIGFEVGETAIKLNGTSQGLLSVRSLNKRLQQRKEFSNARIITVERNDIGGFLFSISIDFVTQNVKEG</sequence>
<reference evidence="2 3" key="1">
    <citation type="journal article" date="2016" name="Nat. Commun.">
        <title>Thousands of microbial genomes shed light on interconnected biogeochemical processes in an aquifer system.</title>
        <authorList>
            <person name="Anantharaman K."/>
            <person name="Brown C.T."/>
            <person name="Hug L.A."/>
            <person name="Sharon I."/>
            <person name="Castelle C.J."/>
            <person name="Probst A.J."/>
            <person name="Thomas B.C."/>
            <person name="Singh A."/>
            <person name="Wilkins M.J."/>
            <person name="Karaoz U."/>
            <person name="Brodie E.L."/>
            <person name="Williams K.H."/>
            <person name="Hubbard S.S."/>
            <person name="Banfield J.F."/>
        </authorList>
    </citation>
    <scope>NUCLEOTIDE SEQUENCE [LARGE SCALE GENOMIC DNA]</scope>
</reference>
<dbReference type="InterPro" id="IPR007813">
    <property type="entry name" value="PilN"/>
</dbReference>
<keyword evidence="1" id="KW-0812">Transmembrane</keyword>
<protein>
    <recommendedName>
        <fullName evidence="4">Fimbrial assembly protein</fullName>
    </recommendedName>
</protein>
<keyword evidence="1" id="KW-0472">Membrane</keyword>
<proteinExistence type="predicted"/>
<dbReference type="AlphaFoldDB" id="A0A1F7I8V5"/>
<accession>A0A1F7I8V5</accession>
<evidence type="ECO:0000313" key="2">
    <source>
        <dbReference type="EMBL" id="OGK39808.1"/>
    </source>
</evidence>
<feature type="transmembrane region" description="Helical" evidence="1">
    <location>
        <begin position="20"/>
        <end position="45"/>
    </location>
</feature>
<gene>
    <name evidence="2" type="ORF">A3F34_01080</name>
</gene>
<keyword evidence="1" id="KW-1133">Transmembrane helix</keyword>